<evidence type="ECO:0000313" key="2">
    <source>
        <dbReference type="EMBL" id="GBO12576.1"/>
    </source>
</evidence>
<evidence type="ECO:0000256" key="1">
    <source>
        <dbReference type="SAM" id="MobiDB-lite"/>
    </source>
</evidence>
<dbReference type="Proteomes" id="UP000499080">
    <property type="component" value="Unassembled WGS sequence"/>
</dbReference>
<reference evidence="2 3" key="1">
    <citation type="journal article" date="2019" name="Sci. Rep.">
        <title>Orb-weaving spider Araneus ventricosus genome elucidates the spidroin gene catalogue.</title>
        <authorList>
            <person name="Kono N."/>
            <person name="Nakamura H."/>
            <person name="Ohtoshi R."/>
            <person name="Moran D.A.P."/>
            <person name="Shinohara A."/>
            <person name="Yoshida Y."/>
            <person name="Fujiwara M."/>
            <person name="Mori M."/>
            <person name="Tomita M."/>
            <person name="Arakawa K."/>
        </authorList>
    </citation>
    <scope>NUCLEOTIDE SEQUENCE [LARGE SCALE GENOMIC DNA]</scope>
</reference>
<name>A0A4Y2ULP2_ARAVE</name>
<accession>A0A4Y2ULP2</accession>
<gene>
    <name evidence="2" type="ORF">AVEN_158459_1</name>
</gene>
<dbReference type="EMBL" id="BGPR01037068">
    <property type="protein sequence ID" value="GBO12576.1"/>
    <property type="molecule type" value="Genomic_DNA"/>
</dbReference>
<sequence length="129" mass="14509">MGETVWVKQPMDLNFTCVPLAKLKLQSSEFGSIVIKVAVIDSKLDIGRYLISNRTQNLILEAKQKPNLNAFMTRSQRNKQDPPKSQEGKKDPQNSVSREEPAVILRGEFPPLELPYVEREATSLLQVGS</sequence>
<protein>
    <submittedName>
        <fullName evidence="2">Uncharacterized protein</fullName>
    </submittedName>
</protein>
<comment type="caution">
    <text evidence="2">The sequence shown here is derived from an EMBL/GenBank/DDBJ whole genome shotgun (WGS) entry which is preliminary data.</text>
</comment>
<organism evidence="2 3">
    <name type="scientific">Araneus ventricosus</name>
    <name type="common">Orbweaver spider</name>
    <name type="synonym">Epeira ventricosa</name>
    <dbReference type="NCBI Taxonomy" id="182803"/>
    <lineage>
        <taxon>Eukaryota</taxon>
        <taxon>Metazoa</taxon>
        <taxon>Ecdysozoa</taxon>
        <taxon>Arthropoda</taxon>
        <taxon>Chelicerata</taxon>
        <taxon>Arachnida</taxon>
        <taxon>Araneae</taxon>
        <taxon>Araneomorphae</taxon>
        <taxon>Entelegynae</taxon>
        <taxon>Araneoidea</taxon>
        <taxon>Araneidae</taxon>
        <taxon>Araneus</taxon>
    </lineage>
</organism>
<dbReference type="AlphaFoldDB" id="A0A4Y2ULP2"/>
<feature type="region of interest" description="Disordered" evidence="1">
    <location>
        <begin position="69"/>
        <end position="104"/>
    </location>
</feature>
<keyword evidence="3" id="KW-1185">Reference proteome</keyword>
<proteinExistence type="predicted"/>
<feature type="compositionally biased region" description="Basic and acidic residues" evidence="1">
    <location>
        <begin position="78"/>
        <end position="101"/>
    </location>
</feature>
<evidence type="ECO:0000313" key="3">
    <source>
        <dbReference type="Proteomes" id="UP000499080"/>
    </source>
</evidence>